<comment type="caution">
    <text evidence="1">The sequence shown here is derived from an EMBL/GenBank/DDBJ whole genome shotgun (WGS) entry which is preliminary data.</text>
</comment>
<gene>
    <name evidence="1" type="ORF">FB460_0803</name>
</gene>
<protein>
    <submittedName>
        <fullName evidence="1">Uncharacterized protein</fullName>
    </submittedName>
</protein>
<reference evidence="1 2" key="1">
    <citation type="submission" date="2019-06" db="EMBL/GenBank/DDBJ databases">
        <title>Sequencing the genomes of 1000 actinobacteria strains.</title>
        <authorList>
            <person name="Klenk H.-P."/>
        </authorList>
    </citation>
    <scope>NUCLEOTIDE SEQUENCE [LARGE SCALE GENOMIC DNA]</scope>
    <source>
        <strain evidence="1 2">DSM 8251</strain>
    </source>
</reference>
<keyword evidence="2" id="KW-1185">Reference proteome</keyword>
<dbReference type="AlphaFoldDB" id="A0A542ZRM1"/>
<dbReference type="Proteomes" id="UP000316196">
    <property type="component" value="Unassembled WGS sequence"/>
</dbReference>
<organism evidence="1 2">
    <name type="scientific">Propioniferax innocua</name>
    <dbReference type="NCBI Taxonomy" id="1753"/>
    <lineage>
        <taxon>Bacteria</taxon>
        <taxon>Bacillati</taxon>
        <taxon>Actinomycetota</taxon>
        <taxon>Actinomycetes</taxon>
        <taxon>Propionibacteriales</taxon>
        <taxon>Propionibacteriaceae</taxon>
        <taxon>Propioniferax</taxon>
    </lineage>
</organism>
<proteinExistence type="predicted"/>
<name>A0A542ZRM1_9ACTN</name>
<accession>A0A542ZRM1</accession>
<dbReference type="EMBL" id="VFOR01000001">
    <property type="protein sequence ID" value="TQL63005.1"/>
    <property type="molecule type" value="Genomic_DNA"/>
</dbReference>
<evidence type="ECO:0000313" key="1">
    <source>
        <dbReference type="EMBL" id="TQL63005.1"/>
    </source>
</evidence>
<sequence>MEGGTWRCWMRSTPAGIRFALNAAEVNPLSKQEWGMGSAALVNTQTPSSLSHWVIGRGESPRSFCALFASAMTFPS</sequence>
<evidence type="ECO:0000313" key="2">
    <source>
        <dbReference type="Proteomes" id="UP000316196"/>
    </source>
</evidence>